<gene>
    <name evidence="3" type="ORF">AWB78_07160</name>
</gene>
<dbReference type="Pfam" id="PF13699">
    <property type="entry name" value="eCIS_core"/>
    <property type="match status" value="1"/>
</dbReference>
<feature type="compositionally biased region" description="Low complexity" evidence="1">
    <location>
        <begin position="540"/>
        <end position="554"/>
    </location>
</feature>
<feature type="compositionally biased region" description="Basic and acidic residues" evidence="1">
    <location>
        <begin position="525"/>
        <end position="539"/>
    </location>
</feature>
<feature type="compositionally biased region" description="Low complexity" evidence="1">
    <location>
        <begin position="476"/>
        <end position="491"/>
    </location>
</feature>
<proteinExistence type="predicted"/>
<evidence type="ECO:0000313" key="4">
    <source>
        <dbReference type="Proteomes" id="UP000071859"/>
    </source>
</evidence>
<keyword evidence="4" id="KW-1185">Reference proteome</keyword>
<reference evidence="3" key="1">
    <citation type="submission" date="2016-01" db="EMBL/GenBank/DDBJ databases">
        <authorList>
            <person name="Peeters C."/>
        </authorList>
    </citation>
    <scope>NUCLEOTIDE SEQUENCE</scope>
    <source>
        <strain evidence="3">LMG 29321</strain>
    </source>
</reference>
<dbReference type="SUPFAM" id="SSF48371">
    <property type="entry name" value="ARM repeat"/>
    <property type="match status" value="1"/>
</dbReference>
<feature type="domain" description="eCIS core" evidence="2">
    <location>
        <begin position="33"/>
        <end position="96"/>
    </location>
</feature>
<dbReference type="Proteomes" id="UP000071859">
    <property type="component" value="Unassembled WGS sequence"/>
</dbReference>
<evidence type="ECO:0000313" key="3">
    <source>
        <dbReference type="EMBL" id="SAL04848.1"/>
    </source>
</evidence>
<comment type="caution">
    <text evidence="3">The sequence shown here is derived from an EMBL/GenBank/DDBJ whole genome shotgun (WGS) entry which is preliminary data.</text>
</comment>
<evidence type="ECO:0000259" key="2">
    <source>
        <dbReference type="Pfam" id="PF13699"/>
    </source>
</evidence>
<sequence>MSAASARVSTPARPKTGGAHAVPPRIERIALPHRDAMASRYGSKVAHLPVYSGPAVEMALKRHGAEGAAVDGAIFLPAATAAPDLVAHEVVHALQQPLANGDGEAFLHRLETAPAATANSAVEKEAGVLARPEGVPGDPAPMLAMPGGVVALRRSQNVAPSIEVPAAPLALVTPVTPEQAAPAVGPETAAPVQARAAASGSEAEVGIAPIFTAPAMPRTLLDPAEAATREAARAEAEAAVARADSPSAVMDAYARMAPSVKALHSGELGARLSDTNANSTGEIANGMPEVSARLSGTIGDLPAPVPIVVPGEDSAAPSAAAAAPAIEVPAGPEQPQLRTDPAYGGAIERMFSAGADPERIGDQINQVSTANPGIQTRVTDRADIPLEGANDPARIDEHAQARGAEAAVGRQAATGAVVTGLGPEIIVPREMEYSFAIEVTTPETAALAQPEGAAQFNAMTLPGEVVARFDEDTGPAMAASADAARDQMQAAESERNTAHADAVQTAETDRAAAEQQADASQRTEVVSRRESIQAERQRTVDAQQAAVQQVNAEAETARAEHRADADERVRSDRTRIDSTYDQAERDSQAEADSGERRAENERQRAERESEDQSWWDHATSFIRRAFEVLMSAINAIFDAARSAVAAIIDAAVNAVTEIIVAAAAALQALVSAFGELLKGLIDGLLGQIFPELACALTQFIAEAMAAVNQAIDGIADTLVAAVQAVGATLNAAINVLLELYQNAIDAALAALQAVMTGDWGALLLKVLDAILRMLGIDPAAFHALIAQASDAVDTVVNNPSQFVQNLLDAVVGGVQQFADHFGAHLRDGIIGWLTGALGGIQMPAQWDIWGVLDIVRQILGLTWDFVRERAARIIGQENVARLEAAFNWIATLVTEGWSGLWNRLMRELESLKDMVMEAIRNFVLERVVMAAIRWLASLFSPVGAVVQLVMTIWNVYQFVSNQLQRLFGIAQAVVQGISSIAHGVLGPAMNRVEQVLADLLPVVIDLLMSLLGVTGVAARVREIIGDVRAAIARAVDNLLDRVLGALGLRRGGAAREDADDTAIGESVPVDVAEGEDHTITVEYGPSRRLAVIMRSDPKPMAEWLTDLARLAGAQRDDTRRAEASAAVTRARATHAELEAAALATPPAAGSRVTQLERELAADVKIVFDIVTPAGRDRQLAEAVSRFGIVNFLVGIAKGQSPGGIGEARLEEELWPGAANRENREFIKNAFRAADPGMHEWIPTNYIPNVIARASAAREGEETAETAALWVLVYHRWRSPTEHIIFTPIGRRLRRVRLSTAVAGATDAVVLQGHVGAIYAAAERQRETPGVVQAQTQGQGPWHEDLRRFFREESPGTDSRAAIASVIDRVEQYAEETVWGGALTADISRFTGYYTNGGASPISLLTIQTTGRDAMRNILTGFTAARGVLR</sequence>
<dbReference type="InterPro" id="IPR025295">
    <property type="entry name" value="eCIS_core_dom"/>
</dbReference>
<dbReference type="InterPro" id="IPR016024">
    <property type="entry name" value="ARM-type_fold"/>
</dbReference>
<accession>A0A158EDC3</accession>
<feature type="region of interest" description="Disordered" evidence="1">
    <location>
        <begin position="476"/>
        <end position="611"/>
    </location>
</feature>
<evidence type="ECO:0000256" key="1">
    <source>
        <dbReference type="SAM" id="MobiDB-lite"/>
    </source>
</evidence>
<protein>
    <recommendedName>
        <fullName evidence="2">eCIS core domain-containing protein</fullName>
    </recommendedName>
</protein>
<organism evidence="3 4">
    <name type="scientific">Caballeronia calidae</name>
    <dbReference type="NCBI Taxonomy" id="1777139"/>
    <lineage>
        <taxon>Bacteria</taxon>
        <taxon>Pseudomonadati</taxon>
        <taxon>Pseudomonadota</taxon>
        <taxon>Betaproteobacteria</taxon>
        <taxon>Burkholderiales</taxon>
        <taxon>Burkholderiaceae</taxon>
        <taxon>Caballeronia</taxon>
    </lineage>
</organism>
<name>A0A158EDC3_9BURK</name>
<feature type="compositionally biased region" description="Basic and acidic residues" evidence="1">
    <location>
        <begin position="555"/>
        <end position="607"/>
    </location>
</feature>
<dbReference type="OrthoDB" id="7387101at2"/>
<dbReference type="EMBL" id="FCOX02000069">
    <property type="protein sequence ID" value="SAL04848.1"/>
    <property type="molecule type" value="Genomic_DNA"/>
</dbReference>
<dbReference type="RefSeq" id="WP_062611209.1">
    <property type="nucleotide sequence ID" value="NZ_FCOX02000069.1"/>
</dbReference>
<feature type="region of interest" description="Disordered" evidence="1">
    <location>
        <begin position="1"/>
        <end position="23"/>
    </location>
</feature>